<dbReference type="Proteomes" id="UP001190700">
    <property type="component" value="Unassembled WGS sequence"/>
</dbReference>
<dbReference type="Gene3D" id="1.10.238.10">
    <property type="entry name" value="EF-hand"/>
    <property type="match status" value="1"/>
</dbReference>
<dbReference type="SUPFAM" id="SSF47473">
    <property type="entry name" value="EF-hand"/>
    <property type="match status" value="1"/>
</dbReference>
<dbReference type="PANTHER" id="PTHR45942">
    <property type="entry name" value="PROTEIN PHOSPATASE 3 REGULATORY SUBUNIT B ALPHA ISOFORM TYPE 1"/>
    <property type="match status" value="1"/>
</dbReference>
<evidence type="ECO:0000313" key="5">
    <source>
        <dbReference type="EMBL" id="KAK3281105.1"/>
    </source>
</evidence>
<keyword evidence="1" id="KW-0479">Metal-binding</keyword>
<evidence type="ECO:0000313" key="6">
    <source>
        <dbReference type="Proteomes" id="UP001190700"/>
    </source>
</evidence>
<dbReference type="PROSITE" id="PS50222">
    <property type="entry name" value="EF_HAND_2"/>
    <property type="match status" value="3"/>
</dbReference>
<keyword evidence="3" id="KW-0106">Calcium</keyword>
<evidence type="ECO:0000256" key="2">
    <source>
        <dbReference type="ARBA" id="ARBA00022737"/>
    </source>
</evidence>
<dbReference type="SMART" id="SM00054">
    <property type="entry name" value="EFh"/>
    <property type="match status" value="3"/>
</dbReference>
<protein>
    <recommendedName>
        <fullName evidence="4">EF-hand domain-containing protein</fullName>
    </recommendedName>
</protein>
<accession>A0AAE0LDT8</accession>
<sequence length="174" mass="19796">MATAGTPSRYSRKSIENLHKIFTAVDTDKNGTVSNHEFENYTATGTELGAFNREMFATMDVNRSGEIDFKDMLRVCYPSVTSKDLDVMLSFVASKGSKEPILRRKSSAEAYKACFVIYDEDGDGLIEPHQFFEACERVGFPEDQARTEMRNLGLEDHQPINLETFTKVMKRWLD</sequence>
<dbReference type="GO" id="GO:0005509">
    <property type="term" value="F:calcium ion binding"/>
    <property type="evidence" value="ECO:0007669"/>
    <property type="project" value="InterPro"/>
</dbReference>
<keyword evidence="6" id="KW-1185">Reference proteome</keyword>
<dbReference type="InterPro" id="IPR018247">
    <property type="entry name" value="EF_Hand_1_Ca_BS"/>
</dbReference>
<keyword evidence="2" id="KW-0677">Repeat</keyword>
<dbReference type="PROSITE" id="PS00018">
    <property type="entry name" value="EF_HAND_1"/>
    <property type="match status" value="2"/>
</dbReference>
<reference evidence="5 6" key="1">
    <citation type="journal article" date="2015" name="Genome Biol. Evol.">
        <title>Comparative Genomics of a Bacterivorous Green Alga Reveals Evolutionary Causalities and Consequences of Phago-Mixotrophic Mode of Nutrition.</title>
        <authorList>
            <person name="Burns J.A."/>
            <person name="Paasch A."/>
            <person name="Narechania A."/>
            <person name="Kim E."/>
        </authorList>
    </citation>
    <scope>NUCLEOTIDE SEQUENCE [LARGE SCALE GENOMIC DNA]</scope>
    <source>
        <strain evidence="5 6">PLY_AMNH</strain>
    </source>
</reference>
<evidence type="ECO:0000256" key="1">
    <source>
        <dbReference type="ARBA" id="ARBA00022723"/>
    </source>
</evidence>
<name>A0AAE0LDT8_9CHLO</name>
<gene>
    <name evidence="5" type="ORF">CYMTET_11087</name>
</gene>
<comment type="caution">
    <text evidence="5">The sequence shown here is derived from an EMBL/GenBank/DDBJ whole genome shotgun (WGS) entry which is preliminary data.</text>
</comment>
<evidence type="ECO:0000256" key="3">
    <source>
        <dbReference type="ARBA" id="ARBA00022837"/>
    </source>
</evidence>
<evidence type="ECO:0000259" key="4">
    <source>
        <dbReference type="PROSITE" id="PS50222"/>
    </source>
</evidence>
<dbReference type="InterPro" id="IPR002048">
    <property type="entry name" value="EF_hand_dom"/>
</dbReference>
<dbReference type="Pfam" id="PF13202">
    <property type="entry name" value="EF-hand_5"/>
    <property type="match status" value="2"/>
</dbReference>
<feature type="domain" description="EF-hand" evidence="4">
    <location>
        <begin position="106"/>
        <end position="141"/>
    </location>
</feature>
<organism evidence="5 6">
    <name type="scientific">Cymbomonas tetramitiformis</name>
    <dbReference type="NCBI Taxonomy" id="36881"/>
    <lineage>
        <taxon>Eukaryota</taxon>
        <taxon>Viridiplantae</taxon>
        <taxon>Chlorophyta</taxon>
        <taxon>Pyramimonadophyceae</taxon>
        <taxon>Pyramimonadales</taxon>
        <taxon>Pyramimonadaceae</taxon>
        <taxon>Cymbomonas</taxon>
    </lineage>
</organism>
<proteinExistence type="predicted"/>
<feature type="domain" description="EF-hand" evidence="4">
    <location>
        <begin position="53"/>
        <end position="82"/>
    </location>
</feature>
<feature type="domain" description="EF-hand" evidence="4">
    <location>
        <begin position="13"/>
        <end position="48"/>
    </location>
</feature>
<dbReference type="CDD" id="cd00051">
    <property type="entry name" value="EFh"/>
    <property type="match status" value="1"/>
</dbReference>
<dbReference type="InterPro" id="IPR011992">
    <property type="entry name" value="EF-hand-dom_pair"/>
</dbReference>
<dbReference type="AlphaFoldDB" id="A0AAE0LDT8"/>
<dbReference type="EMBL" id="LGRX02004028">
    <property type="protein sequence ID" value="KAK3281105.1"/>
    <property type="molecule type" value="Genomic_DNA"/>
</dbReference>